<evidence type="ECO:0000256" key="1">
    <source>
        <dbReference type="ARBA" id="ARBA00009477"/>
    </source>
</evidence>
<evidence type="ECO:0000259" key="6">
    <source>
        <dbReference type="Pfam" id="PF25954"/>
    </source>
</evidence>
<dbReference type="PANTHER" id="PTHR30469">
    <property type="entry name" value="MULTIDRUG RESISTANCE PROTEIN MDTA"/>
    <property type="match status" value="1"/>
</dbReference>
<dbReference type="PANTHER" id="PTHR30469:SF33">
    <property type="entry name" value="SLR1207 PROTEIN"/>
    <property type="match status" value="1"/>
</dbReference>
<keyword evidence="3" id="KW-0812">Transmembrane</keyword>
<organism evidence="7 8">
    <name type="scientific">Mucilaginibacter gracilis</name>
    <dbReference type="NCBI Taxonomy" id="423350"/>
    <lineage>
        <taxon>Bacteria</taxon>
        <taxon>Pseudomonadati</taxon>
        <taxon>Bacteroidota</taxon>
        <taxon>Sphingobacteriia</taxon>
        <taxon>Sphingobacteriales</taxon>
        <taxon>Sphingobacteriaceae</taxon>
        <taxon>Mucilaginibacter</taxon>
    </lineage>
</organism>
<keyword evidence="8" id="KW-1185">Reference proteome</keyword>
<dbReference type="RefSeq" id="WP_121198435.1">
    <property type="nucleotide sequence ID" value="NZ_RBKU01000001.1"/>
</dbReference>
<evidence type="ECO:0000256" key="3">
    <source>
        <dbReference type="SAM" id="Phobius"/>
    </source>
</evidence>
<dbReference type="NCBIfam" id="TIGR01730">
    <property type="entry name" value="RND_mfp"/>
    <property type="match status" value="1"/>
</dbReference>
<dbReference type="InterPro" id="IPR006143">
    <property type="entry name" value="RND_pump_MFP"/>
</dbReference>
<feature type="domain" description="CusB-like beta-barrel" evidence="6">
    <location>
        <begin position="211"/>
        <end position="284"/>
    </location>
</feature>
<dbReference type="Gene3D" id="2.40.30.170">
    <property type="match status" value="1"/>
</dbReference>
<dbReference type="GO" id="GO:1990281">
    <property type="term" value="C:efflux pump complex"/>
    <property type="evidence" value="ECO:0007669"/>
    <property type="project" value="TreeGrafter"/>
</dbReference>
<evidence type="ECO:0000256" key="2">
    <source>
        <dbReference type="SAM" id="Coils"/>
    </source>
</evidence>
<keyword evidence="3" id="KW-0472">Membrane</keyword>
<dbReference type="AlphaFoldDB" id="A0A495J3C7"/>
<evidence type="ECO:0000313" key="7">
    <source>
        <dbReference type="EMBL" id="RKR82878.1"/>
    </source>
</evidence>
<dbReference type="GO" id="GO:0015562">
    <property type="term" value="F:efflux transmembrane transporter activity"/>
    <property type="evidence" value="ECO:0007669"/>
    <property type="project" value="TreeGrafter"/>
</dbReference>
<gene>
    <name evidence="7" type="ORF">BDD43_3071</name>
</gene>
<dbReference type="EMBL" id="RBKU01000001">
    <property type="protein sequence ID" value="RKR82878.1"/>
    <property type="molecule type" value="Genomic_DNA"/>
</dbReference>
<accession>A0A495J3C7</accession>
<dbReference type="Gene3D" id="1.10.287.470">
    <property type="entry name" value="Helix hairpin bin"/>
    <property type="match status" value="1"/>
</dbReference>
<dbReference type="Proteomes" id="UP000268007">
    <property type="component" value="Unassembled WGS sequence"/>
</dbReference>
<feature type="domain" description="Multidrug resistance protein MdtA-like barrel-sandwich hybrid" evidence="5">
    <location>
        <begin position="60"/>
        <end position="200"/>
    </location>
</feature>
<dbReference type="InterPro" id="IPR058624">
    <property type="entry name" value="MdtA-like_HH"/>
</dbReference>
<evidence type="ECO:0000259" key="4">
    <source>
        <dbReference type="Pfam" id="PF25876"/>
    </source>
</evidence>
<dbReference type="Pfam" id="PF25954">
    <property type="entry name" value="Beta-barrel_RND_2"/>
    <property type="match status" value="1"/>
</dbReference>
<feature type="transmembrane region" description="Helical" evidence="3">
    <location>
        <begin position="7"/>
        <end position="26"/>
    </location>
</feature>
<evidence type="ECO:0000259" key="5">
    <source>
        <dbReference type="Pfam" id="PF25917"/>
    </source>
</evidence>
<evidence type="ECO:0000313" key="8">
    <source>
        <dbReference type="Proteomes" id="UP000268007"/>
    </source>
</evidence>
<sequence>MKKSKKNIFIAIILIIVLLCGWLLIFNKRAKPIVLVTERPAYGYIAQSVTATGTIEPVDTVSVGTQVSGTISVINADFNSKVKKGQLLAQLDKSLLQAVVDQDDANLQTQKSSLVLNESTYQRQKMLYTSGAISKADYETALNNYNAARAAVANAQALLRSASKNLSYADIYSPIDGVVLSRNISIGQTVAAAFTTPTLFVLAKDITKMQVEAAVDEADIGTVQKGQRAQFTVDAYIDDLFTGTVADIRLHPKVTSNVVTYTTIINAPNSDMKLKPGMTANIVVYTKEASHAILVSSKALNFVPDSTLKNDYIIQYYIKEFGKHKDTINGKTAYIWVTSGNKISQVRVVTGLDDNNHVQILYGLLPGQQVVISYPIPGNINTSSSILPKPPESNSKKR</sequence>
<reference evidence="7 8" key="1">
    <citation type="submission" date="2018-10" db="EMBL/GenBank/DDBJ databases">
        <title>Genomic Encyclopedia of Archaeal and Bacterial Type Strains, Phase II (KMG-II): from individual species to whole genera.</title>
        <authorList>
            <person name="Goeker M."/>
        </authorList>
    </citation>
    <scope>NUCLEOTIDE SEQUENCE [LARGE SCALE GENOMIC DNA]</scope>
    <source>
        <strain evidence="7 8">DSM 18602</strain>
    </source>
</reference>
<comment type="similarity">
    <text evidence="1">Belongs to the membrane fusion protein (MFP) (TC 8.A.1) family.</text>
</comment>
<keyword evidence="2" id="KW-0175">Coiled coil</keyword>
<protein>
    <submittedName>
        <fullName evidence="7">HlyD family secretion protein</fullName>
    </submittedName>
</protein>
<feature type="coiled-coil region" evidence="2">
    <location>
        <begin position="138"/>
        <end position="165"/>
    </location>
</feature>
<proteinExistence type="inferred from homology"/>
<feature type="domain" description="Multidrug resistance protein MdtA-like alpha-helical hairpin" evidence="4">
    <location>
        <begin position="102"/>
        <end position="169"/>
    </location>
</feature>
<comment type="caution">
    <text evidence="7">The sequence shown here is derived from an EMBL/GenBank/DDBJ whole genome shotgun (WGS) entry which is preliminary data.</text>
</comment>
<name>A0A495J3C7_9SPHI</name>
<dbReference type="Pfam" id="PF25917">
    <property type="entry name" value="BSH_RND"/>
    <property type="match status" value="1"/>
</dbReference>
<dbReference type="InterPro" id="IPR058792">
    <property type="entry name" value="Beta-barrel_RND_2"/>
</dbReference>
<dbReference type="InterPro" id="IPR058625">
    <property type="entry name" value="MdtA-like_BSH"/>
</dbReference>
<dbReference type="Gene3D" id="2.40.50.100">
    <property type="match status" value="1"/>
</dbReference>
<dbReference type="SUPFAM" id="SSF111369">
    <property type="entry name" value="HlyD-like secretion proteins"/>
    <property type="match status" value="1"/>
</dbReference>
<dbReference type="OrthoDB" id="9809068at2"/>
<keyword evidence="3" id="KW-1133">Transmembrane helix</keyword>
<dbReference type="Pfam" id="PF25876">
    <property type="entry name" value="HH_MFP_RND"/>
    <property type="match status" value="1"/>
</dbReference>
<dbReference type="Gene3D" id="2.40.420.20">
    <property type="match status" value="1"/>
</dbReference>